<organism evidence="2">
    <name type="scientific">bioreactor metagenome</name>
    <dbReference type="NCBI Taxonomy" id="1076179"/>
    <lineage>
        <taxon>unclassified sequences</taxon>
        <taxon>metagenomes</taxon>
        <taxon>ecological metagenomes</taxon>
    </lineage>
</organism>
<evidence type="ECO:0000256" key="1">
    <source>
        <dbReference type="SAM" id="MobiDB-lite"/>
    </source>
</evidence>
<protein>
    <submittedName>
        <fullName evidence="2">Uncharacterized protein</fullName>
    </submittedName>
</protein>
<gene>
    <name evidence="2" type="ORF">SDC9_121112</name>
</gene>
<accession>A0A645CB13</accession>
<feature type="compositionally biased region" description="Polar residues" evidence="1">
    <location>
        <begin position="334"/>
        <end position="348"/>
    </location>
</feature>
<dbReference type="PANTHER" id="PTHR35788">
    <property type="entry name" value="EXPORTED PROTEIN-RELATED"/>
    <property type="match status" value="1"/>
</dbReference>
<evidence type="ECO:0000313" key="2">
    <source>
        <dbReference type="EMBL" id="MPM74127.1"/>
    </source>
</evidence>
<feature type="region of interest" description="Disordered" evidence="1">
    <location>
        <begin position="315"/>
        <end position="364"/>
    </location>
</feature>
<name>A0A645CB13_9ZZZZ</name>
<dbReference type="AlphaFoldDB" id="A0A645CB13"/>
<dbReference type="InterPro" id="IPR007391">
    <property type="entry name" value="Vancomycin_resist_VanW"/>
</dbReference>
<comment type="caution">
    <text evidence="2">The sequence shown here is derived from an EMBL/GenBank/DDBJ whole genome shotgun (WGS) entry which is preliminary data.</text>
</comment>
<feature type="compositionally biased region" description="Low complexity" evidence="1">
    <location>
        <begin position="323"/>
        <end position="333"/>
    </location>
</feature>
<proteinExistence type="predicted"/>
<dbReference type="InterPro" id="IPR052913">
    <property type="entry name" value="Glycopeptide_resist_protein"/>
</dbReference>
<sequence length="364" mass="38875">MGVSFDVAAARELFEHTGWGSDCQVALILTQPEITYDALKATLFRDVLGTASSSVGGTANRISNVGLAASFCDEYILLPGEIFSYNGVVGSRTAARGFLPAPAYVKGETVDEIGGGICQVSSTIYLASLNSNLKIVERQNHSYTVGYVPDGLDATVYFGSLDYRFENNTAYPIRMEVTMTGRTLTVRLHGTKSDDITVKMESVRLSSTPYETIYKLDASAPVGKSVESVTPYTGRKVEAYRCLYDGNGNLISRTLENVSNYRKRDRIILINPADAASHGLDAVTGKPLPSAVPTPAPTETPVPTPVPTIAPTPIITPIPTPEPTGTVEPQTPVSTQEPSVPSAETSGDTPLLPPYPAIPVIEED</sequence>
<dbReference type="EMBL" id="VSSQ01025766">
    <property type="protein sequence ID" value="MPM74127.1"/>
    <property type="molecule type" value="Genomic_DNA"/>
</dbReference>
<dbReference type="Pfam" id="PF04294">
    <property type="entry name" value="VanW"/>
    <property type="match status" value="1"/>
</dbReference>
<dbReference type="PANTHER" id="PTHR35788:SF1">
    <property type="entry name" value="EXPORTED PROTEIN"/>
    <property type="match status" value="1"/>
</dbReference>
<reference evidence="2" key="1">
    <citation type="submission" date="2019-08" db="EMBL/GenBank/DDBJ databases">
        <authorList>
            <person name="Kucharzyk K."/>
            <person name="Murdoch R.W."/>
            <person name="Higgins S."/>
            <person name="Loffler F."/>
        </authorList>
    </citation>
    <scope>NUCLEOTIDE SEQUENCE</scope>
</reference>